<keyword evidence="1" id="KW-0479">Metal-binding</keyword>
<dbReference type="InterPro" id="IPR017850">
    <property type="entry name" value="Alkaline_phosphatase_core_sf"/>
</dbReference>
<organism evidence="4 5">
    <name type="scientific">candidate division CSSED10-310 bacterium</name>
    <dbReference type="NCBI Taxonomy" id="2855610"/>
    <lineage>
        <taxon>Bacteria</taxon>
        <taxon>Bacteria division CSSED10-310</taxon>
    </lineage>
</organism>
<protein>
    <submittedName>
        <fullName evidence="4">Sulfatase</fullName>
    </submittedName>
</protein>
<comment type="caution">
    <text evidence="4">The sequence shown here is derived from an EMBL/GenBank/DDBJ whole genome shotgun (WGS) entry which is preliminary data.</text>
</comment>
<feature type="domain" description="Sulfatase N-terminal" evidence="3">
    <location>
        <begin position="215"/>
        <end position="525"/>
    </location>
</feature>
<dbReference type="CDD" id="cd16148">
    <property type="entry name" value="sulfatase_like"/>
    <property type="match status" value="1"/>
</dbReference>
<sequence>MRNTLRIILILLISLVHFTCQRSLDREKDQSQPEKSQNQIVPREKKVIYDLLTLVQDEEIRQKKQCSLFTEPGINGQLPSLESVVVANQFQRVIAFAPGSLLEIRNLHLQKPRLSFRLGWRIFTSSLDQEIRFTIDTLSSQKKPIQLFSRTIDMKKNSEGWSEFNLDLPGDVRNNIRFSVSTITGTAPLSFFYLNLPRIIDVQPYEPPSRSIKYKNVILITLDTTRRDYVGFYQNMLQRRSIPYSVRTLALNRLAKESYVFMNATTPISSTGPAHISMLTGLYPHSVNVHQNGVPLAEHFTTLGEVLLEHGYETAAFISGSSLKSYLSGLQQGFVRYDDQFEGRSRRYEQKAPVTTPKAVEWLKTAPTPYFLWVHYFDPHFRYSPPIPFNQIYDPHYQGSFDELLTRNWKTKSRIFENKIGLSQRDVDHAKALYAGEISYMDSYINELLTIVKSAAHWDNTLILVAADHGEYLGELSNFFHHNGIREELLRIPLFLKLSSSKAGIIREPISLIDLTPTILELLGIATPNRHWDGRSFAGLLQSGNHKIKTRQNFEKRYLYAEFLQQHSIRRNSWKYTIVLHDKALSLLELLKNKSYDELLFNLEQDPDELRNIAHDETYSETKNMMSEILHQKLLDSTDIKHEPRGRPDIDDTTRKSLQALGYLQ</sequence>
<name>A0ABV6YZI0_UNCC1</name>
<evidence type="ECO:0000313" key="5">
    <source>
        <dbReference type="Proteomes" id="UP001594351"/>
    </source>
</evidence>
<dbReference type="EMBL" id="JBHPBY010000206">
    <property type="protein sequence ID" value="MFC1851605.1"/>
    <property type="molecule type" value="Genomic_DNA"/>
</dbReference>
<accession>A0ABV6YZI0</accession>
<dbReference type="InterPro" id="IPR000917">
    <property type="entry name" value="Sulfatase_N"/>
</dbReference>
<dbReference type="SUPFAM" id="SSF53649">
    <property type="entry name" value="Alkaline phosphatase-like"/>
    <property type="match status" value="1"/>
</dbReference>
<dbReference type="PANTHER" id="PTHR45953:SF1">
    <property type="entry name" value="IDURONATE 2-SULFATASE"/>
    <property type="match status" value="1"/>
</dbReference>
<dbReference type="Pfam" id="PF00884">
    <property type="entry name" value="Sulfatase"/>
    <property type="match status" value="1"/>
</dbReference>
<keyword evidence="2" id="KW-0378">Hydrolase</keyword>
<dbReference type="Proteomes" id="UP001594351">
    <property type="component" value="Unassembled WGS sequence"/>
</dbReference>
<proteinExistence type="predicted"/>
<dbReference type="PANTHER" id="PTHR45953">
    <property type="entry name" value="IDURONATE 2-SULFATASE"/>
    <property type="match status" value="1"/>
</dbReference>
<evidence type="ECO:0000313" key="4">
    <source>
        <dbReference type="EMBL" id="MFC1851605.1"/>
    </source>
</evidence>
<keyword evidence="5" id="KW-1185">Reference proteome</keyword>
<evidence type="ECO:0000259" key="3">
    <source>
        <dbReference type="Pfam" id="PF00884"/>
    </source>
</evidence>
<evidence type="ECO:0000256" key="2">
    <source>
        <dbReference type="ARBA" id="ARBA00022801"/>
    </source>
</evidence>
<gene>
    <name evidence="4" type="ORF">ACFL27_15550</name>
</gene>
<evidence type="ECO:0000256" key="1">
    <source>
        <dbReference type="ARBA" id="ARBA00022723"/>
    </source>
</evidence>
<reference evidence="4 5" key="1">
    <citation type="submission" date="2024-09" db="EMBL/GenBank/DDBJ databases">
        <title>Laminarin stimulates single cell rates of sulfate reduction while oxygen inhibits transcriptomic activity in coastal marine sediment.</title>
        <authorList>
            <person name="Lindsay M."/>
            <person name="Orcutt B."/>
            <person name="Emerson D."/>
            <person name="Stepanauskas R."/>
            <person name="D'Angelo T."/>
        </authorList>
    </citation>
    <scope>NUCLEOTIDE SEQUENCE [LARGE SCALE GENOMIC DNA]</scope>
    <source>
        <strain evidence="4">SAG AM-311-K15</strain>
    </source>
</reference>
<dbReference type="Gene3D" id="3.40.720.10">
    <property type="entry name" value="Alkaline Phosphatase, subunit A"/>
    <property type="match status" value="1"/>
</dbReference>